<evidence type="ECO:0000313" key="2">
    <source>
        <dbReference type="Proteomes" id="UP001054945"/>
    </source>
</evidence>
<reference evidence="1 2" key="1">
    <citation type="submission" date="2021-06" db="EMBL/GenBank/DDBJ databases">
        <title>Caerostris extrusa draft genome.</title>
        <authorList>
            <person name="Kono N."/>
            <person name="Arakawa K."/>
        </authorList>
    </citation>
    <scope>NUCLEOTIDE SEQUENCE [LARGE SCALE GENOMIC DNA]</scope>
</reference>
<dbReference type="EMBL" id="BPLR01003970">
    <property type="protein sequence ID" value="GIX90796.1"/>
    <property type="molecule type" value="Genomic_DNA"/>
</dbReference>
<dbReference type="Proteomes" id="UP001054945">
    <property type="component" value="Unassembled WGS sequence"/>
</dbReference>
<evidence type="ECO:0000313" key="1">
    <source>
        <dbReference type="EMBL" id="GIX90796.1"/>
    </source>
</evidence>
<dbReference type="AlphaFoldDB" id="A0AAV4P1A2"/>
<proteinExistence type="predicted"/>
<accession>A0AAV4P1A2</accession>
<keyword evidence="2" id="KW-1185">Reference proteome</keyword>
<organism evidence="1 2">
    <name type="scientific">Caerostris extrusa</name>
    <name type="common">Bark spider</name>
    <name type="synonym">Caerostris bankana</name>
    <dbReference type="NCBI Taxonomy" id="172846"/>
    <lineage>
        <taxon>Eukaryota</taxon>
        <taxon>Metazoa</taxon>
        <taxon>Ecdysozoa</taxon>
        <taxon>Arthropoda</taxon>
        <taxon>Chelicerata</taxon>
        <taxon>Arachnida</taxon>
        <taxon>Araneae</taxon>
        <taxon>Araneomorphae</taxon>
        <taxon>Entelegynae</taxon>
        <taxon>Araneoidea</taxon>
        <taxon>Araneidae</taxon>
        <taxon>Caerostris</taxon>
    </lineage>
</organism>
<protein>
    <submittedName>
        <fullName evidence="1">Uncharacterized protein</fullName>
    </submittedName>
</protein>
<comment type="caution">
    <text evidence="1">The sequence shown here is derived from an EMBL/GenBank/DDBJ whole genome shotgun (WGS) entry which is preliminary data.</text>
</comment>
<gene>
    <name evidence="1" type="ORF">CEXT_135211</name>
</gene>
<name>A0AAV4P1A2_CAEEX</name>
<sequence length="153" mass="17757">MLDGTDFTKKQWRSVMTIPPEEGDSRRNTTCILLPKSFQNDENATLERLIEKCPLLEILQVSTFFNPSVLQNSKILQDHPKLISLEDTDSSWAAHHIYTTCRTDTVPRFGLKECFWGFNSYVNEFKPRKQIAYTQQYSEFVKCSVALFPLVEN</sequence>